<organism evidence="1 2">
    <name type="scientific">Citricoccus muralis</name>
    <dbReference type="NCBI Taxonomy" id="169134"/>
    <lineage>
        <taxon>Bacteria</taxon>
        <taxon>Bacillati</taxon>
        <taxon>Actinomycetota</taxon>
        <taxon>Actinomycetes</taxon>
        <taxon>Micrococcales</taxon>
        <taxon>Micrococcaceae</taxon>
        <taxon>Citricoccus</taxon>
    </lineage>
</organism>
<gene>
    <name evidence="1" type="ORF">P8192_07380</name>
</gene>
<dbReference type="NCBIfam" id="TIGR03085">
    <property type="entry name" value="TIGR03085 family metal-binding protein"/>
    <property type="match status" value="1"/>
</dbReference>
<dbReference type="Proteomes" id="UP001219037">
    <property type="component" value="Chromosome"/>
</dbReference>
<name>A0ABY8H2H9_9MICC</name>
<evidence type="ECO:0000313" key="1">
    <source>
        <dbReference type="EMBL" id="WFP15255.1"/>
    </source>
</evidence>
<dbReference type="EMBL" id="CP121252">
    <property type="protein sequence ID" value="WFP15255.1"/>
    <property type="molecule type" value="Genomic_DNA"/>
</dbReference>
<accession>A0ABY8H2H9</accession>
<keyword evidence="2" id="KW-1185">Reference proteome</keyword>
<dbReference type="InterPro" id="IPR017519">
    <property type="entry name" value="CHP03085"/>
</dbReference>
<dbReference type="RefSeq" id="WP_278155828.1">
    <property type="nucleotide sequence ID" value="NZ_CP121252.1"/>
</dbReference>
<evidence type="ECO:0000313" key="2">
    <source>
        <dbReference type="Proteomes" id="UP001219037"/>
    </source>
</evidence>
<reference evidence="1 2" key="1">
    <citation type="submission" date="2023-04" db="EMBL/GenBank/DDBJ databases">
        <title>Funneling lignin-derived compounds into biodiesel using alkali-halophilic Citricoccus sp. P2.</title>
        <authorList>
            <person name="Luo C.-B."/>
        </authorList>
    </citation>
    <scope>NUCLEOTIDE SEQUENCE [LARGE SCALE GENOMIC DNA]</scope>
    <source>
        <strain evidence="1 2">P2</strain>
    </source>
</reference>
<dbReference type="InterPro" id="IPR034660">
    <property type="entry name" value="DinB/YfiT-like"/>
</dbReference>
<dbReference type="SUPFAM" id="SSF109854">
    <property type="entry name" value="DinB/YfiT-like putative metalloenzymes"/>
    <property type="match status" value="1"/>
</dbReference>
<proteinExistence type="predicted"/>
<protein>
    <submittedName>
        <fullName evidence="1">TIGR03085 family metal-binding protein</fullName>
    </submittedName>
</protein>
<sequence>MKDHDDVHPDDEDLVLASRDALVSALLAAGPNQSTLCEGWQTQHLAAHIHLREMSPLAAGLLVRPLSRPLGGKTMALGDRASTPHEFSALVERIATGPPVAARARGSRVLTRLGSTGPARRLSELSNLLEFYVHTEDVRRAQPRWAPRRLSEEYADALFRQLRAVARVHYRKTTHGTTLVRTNGDSIEVNPLKTLVPGARRATSAAGSVGSRTYISGPAGELVMHAFGRTEHALVLVDAA</sequence>
<dbReference type="NCBIfam" id="TIGR03083">
    <property type="entry name" value="maleylpyruvate isomerase family mycothiol-dependent enzyme"/>
    <property type="match status" value="1"/>
</dbReference>
<dbReference type="InterPro" id="IPR017517">
    <property type="entry name" value="Maleyloyr_isom"/>
</dbReference>